<dbReference type="InterPro" id="IPR011029">
    <property type="entry name" value="DEATH-like_dom_sf"/>
</dbReference>
<evidence type="ECO:0000313" key="2">
    <source>
        <dbReference type="Proteomes" id="UP000314982"/>
    </source>
</evidence>
<sequence>MDPRHKEILRKHRLDLSQSIDDTIVQFLYQENILTESPQAFGTVLNSLEEEVTWVRDELLQDLAVSQPIEISLKGLL</sequence>
<accession>A0A4W5K3Q4</accession>
<dbReference type="STRING" id="62062.ENSHHUP00000006619"/>
<protein>
    <submittedName>
        <fullName evidence="1">Uncharacterized protein</fullName>
    </submittedName>
</protein>
<name>A0A4W5K3Q4_9TELE</name>
<dbReference type="Ensembl" id="ENSHHUT00000006817.1">
    <property type="protein sequence ID" value="ENSHHUP00000006619.1"/>
    <property type="gene ID" value="ENSHHUG00000004068.1"/>
</dbReference>
<organism evidence="1 2">
    <name type="scientific">Hucho hucho</name>
    <name type="common">huchen</name>
    <dbReference type="NCBI Taxonomy" id="62062"/>
    <lineage>
        <taxon>Eukaryota</taxon>
        <taxon>Metazoa</taxon>
        <taxon>Chordata</taxon>
        <taxon>Craniata</taxon>
        <taxon>Vertebrata</taxon>
        <taxon>Euteleostomi</taxon>
        <taxon>Actinopterygii</taxon>
        <taxon>Neopterygii</taxon>
        <taxon>Teleostei</taxon>
        <taxon>Protacanthopterygii</taxon>
        <taxon>Salmoniformes</taxon>
        <taxon>Salmonidae</taxon>
        <taxon>Salmoninae</taxon>
        <taxon>Hucho</taxon>
    </lineage>
</organism>
<reference evidence="2" key="1">
    <citation type="submission" date="2018-06" db="EMBL/GenBank/DDBJ databases">
        <title>Genome assembly of Danube salmon.</title>
        <authorList>
            <person name="Macqueen D.J."/>
            <person name="Gundappa M.K."/>
        </authorList>
    </citation>
    <scope>NUCLEOTIDE SEQUENCE [LARGE SCALE GENOMIC DNA]</scope>
</reference>
<reference evidence="1" key="3">
    <citation type="submission" date="2025-09" db="UniProtKB">
        <authorList>
            <consortium name="Ensembl"/>
        </authorList>
    </citation>
    <scope>IDENTIFICATION</scope>
</reference>
<reference evidence="1" key="2">
    <citation type="submission" date="2025-08" db="UniProtKB">
        <authorList>
            <consortium name="Ensembl"/>
        </authorList>
    </citation>
    <scope>IDENTIFICATION</scope>
</reference>
<dbReference type="Gene3D" id="1.10.533.10">
    <property type="entry name" value="Death Domain, Fas"/>
    <property type="match status" value="1"/>
</dbReference>
<dbReference type="Proteomes" id="UP000314982">
    <property type="component" value="Unassembled WGS sequence"/>
</dbReference>
<evidence type="ECO:0000313" key="1">
    <source>
        <dbReference type="Ensembl" id="ENSHHUP00000006619.1"/>
    </source>
</evidence>
<proteinExistence type="predicted"/>
<dbReference type="SUPFAM" id="SSF47986">
    <property type="entry name" value="DEATH domain"/>
    <property type="match status" value="1"/>
</dbReference>
<dbReference type="AlphaFoldDB" id="A0A4W5K3Q4"/>
<keyword evidence="2" id="KW-1185">Reference proteome</keyword>